<reference evidence="2 3" key="1">
    <citation type="submission" date="2021-10" db="EMBL/GenBank/DDBJ databases">
        <title>Anaerobic single-cell dispensing facilitates the cultivation of human gut bacteria.</title>
        <authorList>
            <person name="Afrizal A."/>
        </authorList>
    </citation>
    <scope>NUCLEOTIDE SEQUENCE [LARGE SCALE GENOMIC DNA]</scope>
    <source>
        <strain evidence="2 3">CLA-AA-H246</strain>
    </source>
</reference>
<dbReference type="RefSeq" id="WP_173898031.1">
    <property type="nucleotide sequence ID" value="NZ_JAJEQE010000078.1"/>
</dbReference>
<sequence length="216" mass="24350">MEEQKSFSQRVKETVIQCAYSYKHYYVEYEYLLCSQAFEKNEYYIVSAHEDNYLHLTGLHTNLDATSFFEKCYGGTLEETDFDFCKRGQNESEVKGSVRRKINSLPSIMNMFSVGTSVEEDFEKNRIRCSLAAGNASSTLGFTVVGNAKPMTLLKGNALDSAKARNLDLVLRRKAGETKFSEIVIGATEQLLEHKSALNTLLSEELCALISEDKSE</sequence>
<protein>
    <submittedName>
        <fullName evidence="2">PBECR4 domain-containing protein</fullName>
    </submittedName>
</protein>
<dbReference type="InterPro" id="IPR041420">
    <property type="entry name" value="PBECR4"/>
</dbReference>
<name>A0ABS8EYY9_9FIRM</name>
<keyword evidence="3" id="KW-1185">Reference proteome</keyword>
<gene>
    <name evidence="2" type="ORF">LKD42_14445</name>
</gene>
<proteinExistence type="predicted"/>
<organism evidence="2 3">
    <name type="scientific">Hominisplanchenecus faecis</name>
    <dbReference type="NCBI Taxonomy" id="2885351"/>
    <lineage>
        <taxon>Bacteria</taxon>
        <taxon>Bacillati</taxon>
        <taxon>Bacillota</taxon>
        <taxon>Clostridia</taxon>
        <taxon>Lachnospirales</taxon>
        <taxon>Lachnospiraceae</taxon>
        <taxon>Hominisplanchenecus</taxon>
    </lineage>
</organism>
<dbReference type="Proteomes" id="UP001299235">
    <property type="component" value="Unassembled WGS sequence"/>
</dbReference>
<accession>A0ABS8EYY9</accession>
<evidence type="ECO:0000259" key="1">
    <source>
        <dbReference type="Pfam" id="PF18813"/>
    </source>
</evidence>
<dbReference type="Pfam" id="PF18813">
    <property type="entry name" value="PBECR4"/>
    <property type="match status" value="1"/>
</dbReference>
<feature type="domain" description="Phage-Barnase-EndoU-ColicinE5/D-RelE like nuclease 4" evidence="1">
    <location>
        <begin position="15"/>
        <end position="112"/>
    </location>
</feature>
<evidence type="ECO:0000313" key="3">
    <source>
        <dbReference type="Proteomes" id="UP001299235"/>
    </source>
</evidence>
<dbReference type="EMBL" id="JAJEQE010000078">
    <property type="protein sequence ID" value="MCC2150425.1"/>
    <property type="molecule type" value="Genomic_DNA"/>
</dbReference>
<evidence type="ECO:0000313" key="2">
    <source>
        <dbReference type="EMBL" id="MCC2150425.1"/>
    </source>
</evidence>
<comment type="caution">
    <text evidence="2">The sequence shown here is derived from an EMBL/GenBank/DDBJ whole genome shotgun (WGS) entry which is preliminary data.</text>
</comment>